<keyword evidence="3" id="KW-1185">Reference proteome</keyword>
<feature type="compositionally biased region" description="Polar residues" evidence="1">
    <location>
        <begin position="45"/>
        <end position="59"/>
    </location>
</feature>
<comment type="caution">
    <text evidence="2">The sequence shown here is derived from an EMBL/GenBank/DDBJ whole genome shotgun (WGS) entry which is preliminary data.</text>
</comment>
<evidence type="ECO:0000313" key="2">
    <source>
        <dbReference type="EMBL" id="GBM84107.1"/>
    </source>
</evidence>
<reference evidence="2 3" key="1">
    <citation type="journal article" date="2019" name="Sci. Rep.">
        <title>Orb-weaving spider Araneus ventricosus genome elucidates the spidroin gene catalogue.</title>
        <authorList>
            <person name="Kono N."/>
            <person name="Nakamura H."/>
            <person name="Ohtoshi R."/>
            <person name="Moran D.A.P."/>
            <person name="Shinohara A."/>
            <person name="Yoshida Y."/>
            <person name="Fujiwara M."/>
            <person name="Mori M."/>
            <person name="Tomita M."/>
            <person name="Arakawa K."/>
        </authorList>
    </citation>
    <scope>NUCLEOTIDE SEQUENCE [LARGE SCALE GENOMIC DNA]</scope>
</reference>
<feature type="region of interest" description="Disordered" evidence="1">
    <location>
        <begin position="35"/>
        <end position="59"/>
    </location>
</feature>
<proteinExistence type="predicted"/>
<sequence length="121" mass="13566">MDLKLLYSGHQCGVKEPIVHISEILEIKPDSSYPLRQPGRWPSGEVSTPRDQVSGFETDSSPPCLEDYFALKSYVETNVTPAGATRKFGEIARSVSPSSSDFTAQWNYLYQILAKSRMYSQ</sequence>
<gene>
    <name evidence="2" type="ORF">AVEN_46452_1</name>
</gene>
<organism evidence="2 3">
    <name type="scientific">Araneus ventricosus</name>
    <name type="common">Orbweaver spider</name>
    <name type="synonym">Epeira ventricosa</name>
    <dbReference type="NCBI Taxonomy" id="182803"/>
    <lineage>
        <taxon>Eukaryota</taxon>
        <taxon>Metazoa</taxon>
        <taxon>Ecdysozoa</taxon>
        <taxon>Arthropoda</taxon>
        <taxon>Chelicerata</taxon>
        <taxon>Arachnida</taxon>
        <taxon>Araneae</taxon>
        <taxon>Araneomorphae</taxon>
        <taxon>Entelegynae</taxon>
        <taxon>Araneoidea</taxon>
        <taxon>Araneidae</taxon>
        <taxon>Araneus</taxon>
    </lineage>
</organism>
<protein>
    <submittedName>
        <fullName evidence="2">Uncharacterized protein</fullName>
    </submittedName>
</protein>
<accession>A0A4Y2J1T9</accession>
<evidence type="ECO:0000313" key="3">
    <source>
        <dbReference type="Proteomes" id="UP000499080"/>
    </source>
</evidence>
<evidence type="ECO:0000256" key="1">
    <source>
        <dbReference type="SAM" id="MobiDB-lite"/>
    </source>
</evidence>
<dbReference type="AlphaFoldDB" id="A0A4Y2J1T9"/>
<name>A0A4Y2J1T9_ARAVE</name>
<dbReference type="EMBL" id="BGPR01003132">
    <property type="protein sequence ID" value="GBM84107.1"/>
    <property type="molecule type" value="Genomic_DNA"/>
</dbReference>
<dbReference type="Proteomes" id="UP000499080">
    <property type="component" value="Unassembled WGS sequence"/>
</dbReference>